<dbReference type="Gene3D" id="3.40.50.300">
    <property type="entry name" value="P-loop containing nucleotide triphosphate hydrolases"/>
    <property type="match status" value="1"/>
</dbReference>
<keyword evidence="2" id="KW-0547">Nucleotide-binding</keyword>
<reference evidence="8" key="1">
    <citation type="submission" date="2022-06" db="EMBL/GenBank/DDBJ databases">
        <title>Natrinema sp. a new haloarchaeum isolate from saline soil.</title>
        <authorList>
            <person name="Strakova D."/>
            <person name="Galisteo C."/>
            <person name="Sanchez-Porro C."/>
            <person name="Ventosa A."/>
        </authorList>
    </citation>
    <scope>NUCLEOTIDE SEQUENCE</scope>
    <source>
        <strain evidence="8">S1CR25-10</strain>
    </source>
</reference>
<evidence type="ECO:0000256" key="5">
    <source>
        <dbReference type="SAM" id="Coils"/>
    </source>
</evidence>
<dbReference type="PANTHER" id="PTHR22683:SF41">
    <property type="entry name" value="DNA TRANSLOCASE FTSK"/>
    <property type="match status" value="1"/>
</dbReference>
<name>A0A9Q4L5I0_9EURY</name>
<feature type="coiled-coil region" evidence="5">
    <location>
        <begin position="471"/>
        <end position="501"/>
    </location>
</feature>
<accession>A0A9Q4L5I0</accession>
<feature type="compositionally biased region" description="Basic and acidic residues" evidence="6">
    <location>
        <begin position="1159"/>
        <end position="1174"/>
    </location>
</feature>
<evidence type="ECO:0000256" key="2">
    <source>
        <dbReference type="ARBA" id="ARBA00022741"/>
    </source>
</evidence>
<dbReference type="PANTHER" id="PTHR22683">
    <property type="entry name" value="SPORULATION PROTEIN RELATED"/>
    <property type="match status" value="1"/>
</dbReference>
<keyword evidence="3" id="KW-0067">ATP-binding</keyword>
<dbReference type="SMART" id="SM00382">
    <property type="entry name" value="AAA"/>
    <property type="match status" value="1"/>
</dbReference>
<dbReference type="PROSITE" id="PS50901">
    <property type="entry name" value="FTSK"/>
    <property type="match status" value="1"/>
</dbReference>
<dbReference type="InterPro" id="IPR050206">
    <property type="entry name" value="FtsK/SpoIIIE/SftA"/>
</dbReference>
<dbReference type="Gene3D" id="3.30.980.40">
    <property type="match status" value="1"/>
</dbReference>
<feature type="compositionally biased region" description="Low complexity" evidence="6">
    <location>
        <begin position="298"/>
        <end position="311"/>
    </location>
</feature>
<feature type="coiled-coil region" evidence="5">
    <location>
        <begin position="325"/>
        <end position="352"/>
    </location>
</feature>
<dbReference type="Pfam" id="PF17854">
    <property type="entry name" value="FtsK_alpha"/>
    <property type="match status" value="1"/>
</dbReference>
<feature type="compositionally biased region" description="Acidic residues" evidence="6">
    <location>
        <begin position="1119"/>
        <end position="1158"/>
    </location>
</feature>
<evidence type="ECO:0000256" key="4">
    <source>
        <dbReference type="ARBA" id="ARBA00023125"/>
    </source>
</evidence>
<evidence type="ECO:0000256" key="1">
    <source>
        <dbReference type="ARBA" id="ARBA00006474"/>
    </source>
</evidence>
<dbReference type="Pfam" id="PF01580">
    <property type="entry name" value="FtsK_SpoIIIE"/>
    <property type="match status" value="1"/>
</dbReference>
<feature type="compositionally biased region" description="Basic and acidic residues" evidence="6">
    <location>
        <begin position="257"/>
        <end position="267"/>
    </location>
</feature>
<feature type="region of interest" description="Disordered" evidence="6">
    <location>
        <begin position="248"/>
        <end position="267"/>
    </location>
</feature>
<keyword evidence="4" id="KW-0238">DNA-binding</keyword>
<dbReference type="InterPro" id="IPR002543">
    <property type="entry name" value="FtsK_dom"/>
</dbReference>
<feature type="region of interest" description="Disordered" evidence="6">
    <location>
        <begin position="298"/>
        <end position="320"/>
    </location>
</feature>
<dbReference type="GO" id="GO:0005524">
    <property type="term" value="F:ATP binding"/>
    <property type="evidence" value="ECO:0007669"/>
    <property type="project" value="UniProtKB-KW"/>
</dbReference>
<dbReference type="Proteomes" id="UP001154061">
    <property type="component" value="Unassembled WGS sequence"/>
</dbReference>
<dbReference type="CDD" id="cd01127">
    <property type="entry name" value="TrwB_TraG_TraD_VirD4"/>
    <property type="match status" value="1"/>
</dbReference>
<evidence type="ECO:0000313" key="8">
    <source>
        <dbReference type="EMBL" id="MDF9748012.1"/>
    </source>
</evidence>
<sequence>MSETTQTQDSSFESNEDLIGKAIANETVDQLTEENIGVIIESPPRFDAEEFVDILCSNARYDVGLAMVSIDEADIDDLQSRTEDSSVRLTDKVSVAVNWRNGTDTGFEWDGRIEPEKLVILVRGDHARLNSMKDFEGMVDLPLAEITREITDQMQAQKQFTDSPPAQAIWETLGSDLYDRFEIPAVADYATSTLKESEQGSLDALGTELYRLRLFNDPGLNNPDEIPDRLSDNLDLVLRVSHMSNRDRRRLTNSVTKVDDSEREEREQSVAKLRRFERTGDSEILADLTYNEVNEIFSTSGQSSQRRSTTSTRRDVESASVEAVFDDNNEELERLSEEFDDQYREAVEEEENRVDMEFTGDEQLAFDVNDDLYYFIEHFVTEDSFGGIIHNPEDRQSAIKNFQALRTEKFQPRGEDSSFEKLRRVAENSGKFEDLVASIDRYVTARSELVDALPGLLSAPLIRLLGDDDLLESAENYIEAYREVQDKLDKKYREIQDVSSEGSSKLLSDFLLFDTVILEYEDDRELVLSPLHPLHLWKYSELAREMKDEKESLTEEERNFLINSVEEQPHVLRSIHVGGNYRLADETYLVQSAELDRLPVYTRIENAAEGTNSKFYDYVLDKFTSAYPPSQRHLKISVIDPLDPVDLLSDIADLAEKEEIQGATVEFAFIEDEEKPVLNGTASPSVSEDITNLFGPDNDSGEFEIVTTEHPSYDSYAESLKGDPQHFILINDQSNFSIQTFERDAETTIHPLYVPKEFDYDLLEDKINISPSKEGVLFSEYQDLINQLYNQRQAIHNAEVNELNVEKETIDDLLDSAIWVSISSPPMNGNPFWKDNLISRERRGERDFATYSEDIDYFRRVLRRIITEYRLAPDDTDLEDIAERIADLQQSGLLRLITRETLGSGKSRNTKGLLGSIIAVQWLQQTLADPKLIFSIDNPRTREWLNLGDSESRADILTVQFDDDGGLILDIIEIKTLEETSGAYTVKDEDGTKVVEGNAVDQVFETTDTIRGLFTGDKNLTTSPRKEALREQLYYELTSAEGMEGKQEWADRINDVFNGDAQIEINPRIVSVEVTSEATSDERIDGVTPNAQSIRVDKLPRQSIKRLIVSGIEDREDQRPEEDAEEEAVAEEETDEIDESETEVDREETGGEEEDTVGDDEKTDVNTESADRFGDPEEYTDLVETLKRVLNEFKINIRNIDPDDIDVGPNVVRFKIRLAPGEKQSSLEQRTEDIAREMAFEKEPIVQRLPGTEYVALDVPRENNVVVPQRDYRGRYKPSDEIETSSLPFLAGVTPDGDVYRSDLSEAPHMLVGGATGSGKTVFLYSLIMNFMEQKGEDNVEFALVDPKETDFIFFDALPNLSNGEVITDAEDAANLFEWLVEDEIPRRKQLLRESVCRDIGEYNEQNPDDQMKPIVVIIDEYSDLLQQLGEDADDTEDNVRRIAQIARAQGIHLVISTQRPSHEAIDTDLRANLDTRVAFRLPKQSDSRILIDEGGAEELGGDGDMLLKEADRTTRLQGLYVDSDDIRNLINQYR</sequence>
<dbReference type="InterPro" id="IPR041027">
    <property type="entry name" value="FtsK_alpha"/>
</dbReference>
<dbReference type="SUPFAM" id="SSF52540">
    <property type="entry name" value="P-loop containing nucleoside triphosphate hydrolases"/>
    <property type="match status" value="1"/>
</dbReference>
<evidence type="ECO:0000259" key="7">
    <source>
        <dbReference type="PROSITE" id="PS50901"/>
    </source>
</evidence>
<organism evidence="8 9">
    <name type="scientific">Natrinema salsiterrestre</name>
    <dbReference type="NCBI Taxonomy" id="2950540"/>
    <lineage>
        <taxon>Archaea</taxon>
        <taxon>Methanobacteriati</taxon>
        <taxon>Methanobacteriota</taxon>
        <taxon>Stenosarchaea group</taxon>
        <taxon>Halobacteria</taxon>
        <taxon>Halobacteriales</taxon>
        <taxon>Natrialbaceae</taxon>
        <taxon>Natrinema</taxon>
    </lineage>
</organism>
<proteinExistence type="inferred from homology"/>
<dbReference type="RefSeq" id="WP_277524529.1">
    <property type="nucleotide sequence ID" value="NZ_JAMQOT010000011.1"/>
</dbReference>
<comment type="similarity">
    <text evidence="1">Belongs to the FtsK/SpoIIIE/SftA family.</text>
</comment>
<dbReference type="GO" id="GO:0003677">
    <property type="term" value="F:DNA binding"/>
    <property type="evidence" value="ECO:0007669"/>
    <property type="project" value="UniProtKB-KW"/>
</dbReference>
<dbReference type="InterPro" id="IPR027417">
    <property type="entry name" value="P-loop_NTPase"/>
</dbReference>
<feature type="coiled-coil region" evidence="5">
    <location>
        <begin position="536"/>
        <end position="563"/>
    </location>
</feature>
<dbReference type="EMBL" id="JAMQOT010000011">
    <property type="protein sequence ID" value="MDF9748012.1"/>
    <property type="molecule type" value="Genomic_DNA"/>
</dbReference>
<keyword evidence="5" id="KW-0175">Coiled coil</keyword>
<gene>
    <name evidence="8" type="ORF">NDI89_20790</name>
</gene>
<feature type="region of interest" description="Disordered" evidence="6">
    <location>
        <begin position="1110"/>
        <end position="1174"/>
    </location>
</feature>
<dbReference type="InterPro" id="IPR003593">
    <property type="entry name" value="AAA+_ATPase"/>
</dbReference>
<evidence type="ECO:0000256" key="6">
    <source>
        <dbReference type="SAM" id="MobiDB-lite"/>
    </source>
</evidence>
<protein>
    <submittedName>
        <fullName evidence="8">FtsK/SpoIIIE domain-containing protein</fullName>
    </submittedName>
</protein>
<comment type="caution">
    <text evidence="8">The sequence shown here is derived from an EMBL/GenBank/DDBJ whole genome shotgun (WGS) entry which is preliminary data.</text>
</comment>
<evidence type="ECO:0000256" key="3">
    <source>
        <dbReference type="ARBA" id="ARBA00022840"/>
    </source>
</evidence>
<feature type="domain" description="FtsK" evidence="7">
    <location>
        <begin position="1296"/>
        <end position="1489"/>
    </location>
</feature>
<keyword evidence="9" id="KW-1185">Reference proteome</keyword>
<evidence type="ECO:0000313" key="9">
    <source>
        <dbReference type="Proteomes" id="UP001154061"/>
    </source>
</evidence>